<feature type="region of interest" description="Disordered" evidence="6">
    <location>
        <begin position="448"/>
        <end position="525"/>
    </location>
</feature>
<feature type="compositionally biased region" description="Basic and acidic residues" evidence="6">
    <location>
        <begin position="191"/>
        <end position="205"/>
    </location>
</feature>
<feature type="compositionally biased region" description="Basic and acidic residues" evidence="6">
    <location>
        <begin position="17"/>
        <end position="27"/>
    </location>
</feature>
<keyword evidence="2" id="KW-0805">Transcription regulation</keyword>
<dbReference type="Proteomes" id="UP001152622">
    <property type="component" value="Chromosome 7"/>
</dbReference>
<evidence type="ECO:0000256" key="3">
    <source>
        <dbReference type="ARBA" id="ARBA00023125"/>
    </source>
</evidence>
<dbReference type="GO" id="GO:0000981">
    <property type="term" value="F:DNA-binding transcription factor activity, RNA polymerase II-specific"/>
    <property type="evidence" value="ECO:0007669"/>
    <property type="project" value="TreeGrafter"/>
</dbReference>
<evidence type="ECO:0000256" key="6">
    <source>
        <dbReference type="SAM" id="MobiDB-lite"/>
    </source>
</evidence>
<evidence type="ECO:0000256" key="1">
    <source>
        <dbReference type="ARBA" id="ARBA00022553"/>
    </source>
</evidence>
<feature type="region of interest" description="Disordered" evidence="6">
    <location>
        <begin position="1"/>
        <end position="216"/>
    </location>
</feature>
<organism evidence="8 9">
    <name type="scientific">Synaphobranchus kaupii</name>
    <name type="common">Kaup's arrowtooth eel</name>
    <dbReference type="NCBI Taxonomy" id="118154"/>
    <lineage>
        <taxon>Eukaryota</taxon>
        <taxon>Metazoa</taxon>
        <taxon>Chordata</taxon>
        <taxon>Craniata</taxon>
        <taxon>Vertebrata</taxon>
        <taxon>Euteleostomi</taxon>
        <taxon>Actinopterygii</taxon>
        <taxon>Neopterygii</taxon>
        <taxon>Teleostei</taxon>
        <taxon>Anguilliformes</taxon>
        <taxon>Synaphobranchidae</taxon>
        <taxon>Synaphobranchus</taxon>
    </lineage>
</organism>
<feature type="region of interest" description="Disordered" evidence="6">
    <location>
        <begin position="616"/>
        <end position="637"/>
    </location>
</feature>
<feature type="compositionally biased region" description="Low complexity" evidence="6">
    <location>
        <begin position="30"/>
        <end position="41"/>
    </location>
</feature>
<evidence type="ECO:0000256" key="2">
    <source>
        <dbReference type="ARBA" id="ARBA00023015"/>
    </source>
</evidence>
<feature type="region of interest" description="Disordered" evidence="6">
    <location>
        <begin position="381"/>
        <end position="408"/>
    </location>
</feature>
<feature type="compositionally biased region" description="Gly residues" evidence="6">
    <location>
        <begin position="670"/>
        <end position="681"/>
    </location>
</feature>
<feature type="compositionally biased region" description="Polar residues" evidence="6">
    <location>
        <begin position="861"/>
        <end position="871"/>
    </location>
</feature>
<protein>
    <recommendedName>
        <fullName evidence="7">Protein capicua homolog-like domain-containing protein</fullName>
    </recommendedName>
</protein>
<dbReference type="EMBL" id="JAINUF010000007">
    <property type="protein sequence ID" value="KAJ8354801.1"/>
    <property type="molecule type" value="Genomic_DNA"/>
</dbReference>
<feature type="compositionally biased region" description="Polar residues" evidence="6">
    <location>
        <begin position="808"/>
        <end position="818"/>
    </location>
</feature>
<name>A0A9Q1FBQ6_SYNKA</name>
<dbReference type="Pfam" id="PF16090">
    <property type="entry name" value="DUF4819"/>
    <property type="match status" value="1"/>
</dbReference>
<feature type="compositionally biased region" description="Basic and acidic residues" evidence="6">
    <location>
        <begin position="390"/>
        <end position="408"/>
    </location>
</feature>
<feature type="compositionally biased region" description="Pro residues" evidence="6">
    <location>
        <begin position="892"/>
        <end position="905"/>
    </location>
</feature>
<accession>A0A9Q1FBQ6</accession>
<comment type="caution">
    <text evidence="8">The sequence shown here is derived from an EMBL/GenBank/DDBJ whole genome shotgun (WGS) entry which is preliminary data.</text>
</comment>
<gene>
    <name evidence="8" type="ORF">SKAU_G00223680</name>
</gene>
<proteinExistence type="predicted"/>
<feature type="compositionally biased region" description="Low complexity" evidence="6">
    <location>
        <begin position="911"/>
        <end position="923"/>
    </location>
</feature>
<feature type="compositionally biased region" description="Basic and acidic residues" evidence="6">
    <location>
        <begin position="469"/>
        <end position="479"/>
    </location>
</feature>
<evidence type="ECO:0000256" key="4">
    <source>
        <dbReference type="ARBA" id="ARBA00023163"/>
    </source>
</evidence>
<feature type="compositionally biased region" description="Low complexity" evidence="6">
    <location>
        <begin position="872"/>
        <end position="891"/>
    </location>
</feature>
<dbReference type="OrthoDB" id="10051111at2759"/>
<feature type="compositionally biased region" description="Polar residues" evidence="6">
    <location>
        <begin position="453"/>
        <end position="468"/>
    </location>
</feature>
<keyword evidence="5" id="KW-0539">Nucleus</keyword>
<evidence type="ECO:0000313" key="9">
    <source>
        <dbReference type="Proteomes" id="UP001152622"/>
    </source>
</evidence>
<feature type="compositionally biased region" description="Polar residues" evidence="6">
    <location>
        <begin position="1105"/>
        <end position="1123"/>
    </location>
</feature>
<feature type="compositionally biased region" description="Polar residues" evidence="6">
    <location>
        <begin position="1031"/>
        <end position="1040"/>
    </location>
</feature>
<feature type="compositionally biased region" description="Gly residues" evidence="6">
    <location>
        <begin position="946"/>
        <end position="956"/>
    </location>
</feature>
<dbReference type="AlphaFoldDB" id="A0A9Q1FBQ6"/>
<feature type="domain" description="Protein capicua homolog-like" evidence="7">
    <location>
        <begin position="285"/>
        <end position="384"/>
    </location>
</feature>
<keyword evidence="4" id="KW-0804">Transcription</keyword>
<evidence type="ECO:0000313" key="8">
    <source>
        <dbReference type="EMBL" id="KAJ8354801.1"/>
    </source>
</evidence>
<feature type="compositionally biased region" description="Polar residues" evidence="6">
    <location>
        <begin position="756"/>
        <end position="771"/>
    </location>
</feature>
<feature type="compositionally biased region" description="Low complexity" evidence="6">
    <location>
        <begin position="57"/>
        <end position="90"/>
    </location>
</feature>
<dbReference type="InterPro" id="IPR052412">
    <property type="entry name" value="CC-Dev_Transcription_Reg"/>
</dbReference>
<keyword evidence="3" id="KW-0238">DNA-binding</keyword>
<dbReference type="GO" id="GO:0000977">
    <property type="term" value="F:RNA polymerase II transcription regulatory region sequence-specific DNA binding"/>
    <property type="evidence" value="ECO:0007669"/>
    <property type="project" value="TreeGrafter"/>
</dbReference>
<feature type="region of interest" description="Disordered" evidence="6">
    <location>
        <begin position="756"/>
        <end position="978"/>
    </location>
</feature>
<feature type="region of interest" description="Disordered" evidence="6">
    <location>
        <begin position="661"/>
        <end position="729"/>
    </location>
</feature>
<dbReference type="PANTHER" id="PTHR13059:SF13">
    <property type="entry name" value="PROTEIN CAPICUA HOMOLOG"/>
    <property type="match status" value="1"/>
</dbReference>
<evidence type="ECO:0000259" key="7">
    <source>
        <dbReference type="Pfam" id="PF16090"/>
    </source>
</evidence>
<feature type="compositionally biased region" description="Basic and acidic residues" evidence="6">
    <location>
        <begin position="616"/>
        <end position="625"/>
    </location>
</feature>
<keyword evidence="9" id="KW-1185">Reference proteome</keyword>
<reference evidence="8" key="1">
    <citation type="journal article" date="2023" name="Science">
        <title>Genome structures resolve the early diversification of teleost fishes.</title>
        <authorList>
            <person name="Parey E."/>
            <person name="Louis A."/>
            <person name="Montfort J."/>
            <person name="Bouchez O."/>
            <person name="Roques C."/>
            <person name="Iampietro C."/>
            <person name="Lluch J."/>
            <person name="Castinel A."/>
            <person name="Donnadieu C."/>
            <person name="Desvignes T."/>
            <person name="Floi Bucao C."/>
            <person name="Jouanno E."/>
            <person name="Wen M."/>
            <person name="Mejri S."/>
            <person name="Dirks R."/>
            <person name="Jansen H."/>
            <person name="Henkel C."/>
            <person name="Chen W.J."/>
            <person name="Zahm M."/>
            <person name="Cabau C."/>
            <person name="Klopp C."/>
            <person name="Thompson A.W."/>
            <person name="Robinson-Rechavi M."/>
            <person name="Braasch I."/>
            <person name="Lecointre G."/>
            <person name="Bobe J."/>
            <person name="Postlethwait J.H."/>
            <person name="Berthelot C."/>
            <person name="Roest Crollius H."/>
            <person name="Guiguen Y."/>
        </authorList>
    </citation>
    <scope>NUCLEOTIDE SEQUENCE</scope>
    <source>
        <strain evidence="8">WJC10195</strain>
    </source>
</reference>
<dbReference type="GO" id="GO:0005634">
    <property type="term" value="C:nucleus"/>
    <property type="evidence" value="ECO:0007669"/>
    <property type="project" value="TreeGrafter"/>
</dbReference>
<dbReference type="InterPro" id="IPR032147">
    <property type="entry name" value="Cic_dom"/>
</dbReference>
<feature type="region of interest" description="Disordered" evidence="6">
    <location>
        <begin position="561"/>
        <end position="594"/>
    </location>
</feature>
<keyword evidence="1" id="KW-0597">Phosphoprotein</keyword>
<evidence type="ECO:0000256" key="5">
    <source>
        <dbReference type="ARBA" id="ARBA00023242"/>
    </source>
</evidence>
<sequence length="1123" mass="117030">MLTSSCRPRLLPCPHQPGDRPRLDLRPQRRSQSGVAEPPAGRARESRARGGRRIGRGPRTTGEAPKLGGPRSNSSSAASTGNSPNPSSNRKTATFKARVPKKKYTYEHCTGTGAALTPTHNSNHNNGRSGSGSGSSTGSQSAAPSAVASEDSTDADALSQSSGPAEDCSAGASQDKAGSCGVPGNEGLPAESERERGAEGDREGEGASSSGLKNQRVLARRWRRTWSGEEPEEDSRDRPGPPCPVFWPGVVRRVSGEQRTVGVQPNGEAALCHFPFKGGTNCDAVDLILDAPPPGSSSVAIGTRVCVPFGGGASEEGAGQLYREGVVSQVDPHPAVAFPYRVMLREDSEVLADRGAGEEERGRASAQAVWVSRQSLRLLIPPWDLPQPDGGREREWQDREREERERREEMEVEREVIQLSIGMALGGVGVGGSRLGCGFPPGSVAGRHFGSVPPSTSTGGLNSAQSLATDRERERERQMQKQPQTPEEDMEVSRFSMVPLASGAGGKPGGILQHRQILSKPPGYPSPHLSVVRGVGVPLGAHLIGGPQPPPAPALLGPEMGVGPPHLPPPASFSGLPHGQDALAGPHPDRQRPRGRLGLHLLLFLLFPLAHPTHRRPAEVQEGRRGVHPQRHPQEVQREAVEAALLARGLHEGVAAPRVLLPPPVHAHQGDGGRGPSGTGAGEAARAPSPPSDLRPGGGRASSEFDWDETSRDSSEASSRGGDSRPRLVLPSLLPQDFSRFDLEECEAATMLVSLGSSRSGTPSFSPVSNQSPFSPAPSPGTGGGAAPKLGTPGTERERHPSGILPSFHTNLTFTVPMSPNKRKEALLPPPPPTQDYPKAELEQGDPALGLNPTAAFRVLSPQTQPHTPTFSRPRGMTTPSSRPPSSSAAISPPPMLVSPTPPLAPAHGLRPAPRGARIPAAPCATRPSSCATPRCRWLSSRRGPWPGGGAGGGRGPAHARENSQAPQPTAGLQVPVPINGAATNGAVLLRSPASPLVLVSSASSLPPLTSGLPIQASPALACISVASPTASPSLTNSASGGRDRGGHGNSFGRSLQQPVPCHPSPTALLPLILPAESPAPRPPARTSSWAGQGQDGRSPGTGLGTTARTYQPSSLQLHRQSL</sequence>
<feature type="region of interest" description="Disordered" evidence="6">
    <location>
        <begin position="1031"/>
        <end position="1123"/>
    </location>
</feature>
<dbReference type="PANTHER" id="PTHR13059">
    <property type="entry name" value="HMG-BOX TRANSCRIPTION FACTOR BBX"/>
    <property type="match status" value="1"/>
</dbReference>